<keyword evidence="1" id="KW-0732">Signal</keyword>
<dbReference type="Proteomes" id="UP001431313">
    <property type="component" value="Unassembled WGS sequence"/>
</dbReference>
<dbReference type="Pfam" id="PF12028">
    <property type="entry name" value="DUF3515"/>
    <property type="match status" value="1"/>
</dbReference>
<protein>
    <submittedName>
        <fullName evidence="2">DUF3515 domain-containing protein</fullName>
    </submittedName>
</protein>
<evidence type="ECO:0000256" key="1">
    <source>
        <dbReference type="SAM" id="SignalP"/>
    </source>
</evidence>
<dbReference type="PROSITE" id="PS51257">
    <property type="entry name" value="PROKAR_LIPOPROTEIN"/>
    <property type="match status" value="1"/>
</dbReference>
<evidence type="ECO:0000313" key="3">
    <source>
        <dbReference type="Proteomes" id="UP001431313"/>
    </source>
</evidence>
<proteinExistence type="predicted"/>
<organism evidence="2 3">
    <name type="scientific">Streptomyces pyxinae</name>
    <dbReference type="NCBI Taxonomy" id="2970734"/>
    <lineage>
        <taxon>Bacteria</taxon>
        <taxon>Bacillati</taxon>
        <taxon>Actinomycetota</taxon>
        <taxon>Actinomycetes</taxon>
        <taxon>Kitasatosporales</taxon>
        <taxon>Streptomycetaceae</taxon>
        <taxon>Streptomyces</taxon>
    </lineage>
</organism>
<feature type="signal peptide" evidence="1">
    <location>
        <begin position="1"/>
        <end position="30"/>
    </location>
</feature>
<reference evidence="2" key="1">
    <citation type="submission" date="2022-08" db="EMBL/GenBank/DDBJ databases">
        <authorList>
            <person name="Somphong A."/>
            <person name="Phongsopitanun W."/>
        </authorList>
    </citation>
    <scope>NUCLEOTIDE SEQUENCE</scope>
    <source>
        <strain evidence="2">LP05-1</strain>
    </source>
</reference>
<name>A0ABT2CGU0_9ACTN</name>
<comment type="caution">
    <text evidence="2">The sequence shown here is derived from an EMBL/GenBank/DDBJ whole genome shotgun (WGS) entry which is preliminary data.</text>
</comment>
<dbReference type="InterPro" id="IPR021903">
    <property type="entry name" value="DUF3515"/>
</dbReference>
<gene>
    <name evidence="2" type="ORF">NX801_13215</name>
</gene>
<accession>A0ABT2CGU0</accession>
<dbReference type="EMBL" id="JANUGQ010000009">
    <property type="protein sequence ID" value="MCS0636606.1"/>
    <property type="molecule type" value="Genomic_DNA"/>
</dbReference>
<dbReference type="RefSeq" id="WP_258787808.1">
    <property type="nucleotide sequence ID" value="NZ_JANUGQ010000009.1"/>
</dbReference>
<evidence type="ECO:0000313" key="2">
    <source>
        <dbReference type="EMBL" id="MCS0636606.1"/>
    </source>
</evidence>
<keyword evidence="3" id="KW-1185">Reference proteome</keyword>
<sequence>MTFSHRLPRFLFAAAVVLPAAAGCSSPADAEWTAPVPRPPAAEATLCHALHKELPGTAGGLDRNDPAPDSELTAGWGDGAIVLRCGVPRPPRMNDPQANAVEADGVDWLVEQRPDSGPRLTTTYRKAYVEVSLDKRYAHDVTPLADLAAAVRGTIPSTL</sequence>
<feature type="chain" id="PRO_5045839169" evidence="1">
    <location>
        <begin position="31"/>
        <end position="159"/>
    </location>
</feature>